<evidence type="ECO:0000256" key="5">
    <source>
        <dbReference type="SAM" id="Phobius"/>
    </source>
</evidence>
<feature type="transmembrane region" description="Helical" evidence="5">
    <location>
        <begin position="63"/>
        <end position="83"/>
    </location>
</feature>
<evidence type="ECO:0000313" key="8">
    <source>
        <dbReference type="Proteomes" id="UP001341840"/>
    </source>
</evidence>
<evidence type="ECO:0000313" key="7">
    <source>
        <dbReference type="EMBL" id="MED6212803.1"/>
    </source>
</evidence>
<keyword evidence="4 5" id="KW-0472">Membrane</keyword>
<gene>
    <name evidence="7" type="ORF">PIB30_087016</name>
</gene>
<dbReference type="Proteomes" id="UP001341840">
    <property type="component" value="Unassembled WGS sequence"/>
</dbReference>
<reference evidence="7 8" key="1">
    <citation type="journal article" date="2023" name="Plants (Basel)">
        <title>Bridging the Gap: Combining Genomics and Transcriptomics Approaches to Understand Stylosanthes scabra, an Orphan Legume from the Brazilian Caatinga.</title>
        <authorList>
            <person name="Ferreira-Neto J.R.C."/>
            <person name="da Silva M.D."/>
            <person name="Binneck E."/>
            <person name="de Melo N.F."/>
            <person name="da Silva R.H."/>
            <person name="de Melo A.L.T.M."/>
            <person name="Pandolfi V."/>
            <person name="Bustamante F.O."/>
            <person name="Brasileiro-Vidal A.C."/>
            <person name="Benko-Iseppon A.M."/>
        </authorList>
    </citation>
    <scope>NUCLEOTIDE SEQUENCE [LARGE SCALE GENOMIC DNA]</scope>
    <source>
        <tissue evidence="7">Leaves</tissue>
    </source>
</reference>
<dbReference type="InterPro" id="IPR056555">
    <property type="entry name" value="NFD4_C"/>
</dbReference>
<evidence type="ECO:0000256" key="2">
    <source>
        <dbReference type="ARBA" id="ARBA00022692"/>
    </source>
</evidence>
<evidence type="ECO:0000259" key="6">
    <source>
        <dbReference type="Pfam" id="PF23262"/>
    </source>
</evidence>
<feature type="domain" description="NFD4 C-terminal" evidence="6">
    <location>
        <begin position="10"/>
        <end position="99"/>
    </location>
</feature>
<keyword evidence="2 5" id="KW-0812">Transmembrane</keyword>
<comment type="subcellular location">
    <subcellularLocation>
        <location evidence="1">Membrane</location>
        <topology evidence="1">Multi-pass membrane protein</topology>
    </subcellularLocation>
</comment>
<dbReference type="EMBL" id="JASCZI010243170">
    <property type="protein sequence ID" value="MED6212803.1"/>
    <property type="molecule type" value="Genomic_DNA"/>
</dbReference>
<organism evidence="7 8">
    <name type="scientific">Stylosanthes scabra</name>
    <dbReference type="NCBI Taxonomy" id="79078"/>
    <lineage>
        <taxon>Eukaryota</taxon>
        <taxon>Viridiplantae</taxon>
        <taxon>Streptophyta</taxon>
        <taxon>Embryophyta</taxon>
        <taxon>Tracheophyta</taxon>
        <taxon>Spermatophyta</taxon>
        <taxon>Magnoliopsida</taxon>
        <taxon>eudicotyledons</taxon>
        <taxon>Gunneridae</taxon>
        <taxon>Pentapetalae</taxon>
        <taxon>rosids</taxon>
        <taxon>fabids</taxon>
        <taxon>Fabales</taxon>
        <taxon>Fabaceae</taxon>
        <taxon>Papilionoideae</taxon>
        <taxon>50 kb inversion clade</taxon>
        <taxon>dalbergioids sensu lato</taxon>
        <taxon>Dalbergieae</taxon>
        <taxon>Pterocarpus clade</taxon>
        <taxon>Stylosanthes</taxon>
    </lineage>
</organism>
<protein>
    <recommendedName>
        <fullName evidence="6">NFD4 C-terminal domain-containing protein</fullName>
    </recommendedName>
</protein>
<name>A0ABU6YUP7_9FABA</name>
<proteinExistence type="predicted"/>
<dbReference type="PANTHER" id="PTHR21576">
    <property type="entry name" value="UNCHARACTERIZED NODULIN-LIKE PROTEIN"/>
    <property type="match status" value="1"/>
</dbReference>
<evidence type="ECO:0000256" key="1">
    <source>
        <dbReference type="ARBA" id="ARBA00004141"/>
    </source>
</evidence>
<dbReference type="InterPro" id="IPR036259">
    <property type="entry name" value="MFS_trans_sf"/>
</dbReference>
<evidence type="ECO:0000256" key="3">
    <source>
        <dbReference type="ARBA" id="ARBA00022989"/>
    </source>
</evidence>
<keyword evidence="8" id="KW-1185">Reference proteome</keyword>
<dbReference type="Pfam" id="PF23262">
    <property type="entry name" value="NFD4_C"/>
    <property type="match status" value="1"/>
</dbReference>
<keyword evidence="3 5" id="KW-1133">Transmembrane helix</keyword>
<evidence type="ECO:0000256" key="4">
    <source>
        <dbReference type="ARBA" id="ARBA00023136"/>
    </source>
</evidence>
<dbReference type="SUPFAM" id="SSF103473">
    <property type="entry name" value="MFS general substrate transporter"/>
    <property type="match status" value="1"/>
</dbReference>
<dbReference type="PANTHER" id="PTHR21576:SF133">
    <property type="entry name" value="NODULIN-LIKE DOMAIN-CONTAINING PROTEIN"/>
    <property type="match status" value="1"/>
</dbReference>
<sequence>MWHGIKTCYTVNNIGQIGESLGSTIRKTDSLVSLWSIWNFLGRFGGGYVSDQFLHAKGWARTLFMVISLMIMSIGHLVIASGMQGALYVGSVLVGICYGS</sequence>
<accession>A0ABU6YUP7</accession>
<comment type="caution">
    <text evidence="7">The sequence shown here is derived from an EMBL/GenBank/DDBJ whole genome shotgun (WGS) entry which is preliminary data.</text>
</comment>